<evidence type="ECO:0000313" key="6">
    <source>
        <dbReference type="EMBL" id="UVW35988.1"/>
    </source>
</evidence>
<dbReference type="Pfam" id="PF00005">
    <property type="entry name" value="ABC_tran"/>
    <property type="match status" value="1"/>
</dbReference>
<dbReference type="EMBL" id="CP103416">
    <property type="protein sequence ID" value="UVW35988.1"/>
    <property type="molecule type" value="Genomic_DNA"/>
</dbReference>
<name>A0ABY5TQ90_9GAMM</name>
<dbReference type="PROSITE" id="PS00211">
    <property type="entry name" value="ABC_TRANSPORTER_1"/>
    <property type="match status" value="1"/>
</dbReference>
<dbReference type="InterPro" id="IPR003439">
    <property type="entry name" value="ABC_transporter-like_ATP-bd"/>
</dbReference>
<dbReference type="GO" id="GO:0005524">
    <property type="term" value="F:ATP binding"/>
    <property type="evidence" value="ECO:0007669"/>
    <property type="project" value="UniProtKB-KW"/>
</dbReference>
<dbReference type="PANTHER" id="PTHR42798">
    <property type="entry name" value="LIPOPROTEIN-RELEASING SYSTEM ATP-BINDING PROTEIN LOLD"/>
    <property type="match status" value="1"/>
</dbReference>
<dbReference type="Proteomes" id="UP001059934">
    <property type="component" value="Chromosome"/>
</dbReference>
<reference evidence="6" key="1">
    <citation type="submission" date="2022-08" db="EMBL/GenBank/DDBJ databases">
        <title>Catabolic pathway analysis in culturable SAR92 clade bacteria reveals their overlooked roles in DMSP degradation in coastal seas.</title>
        <authorList>
            <person name="He X."/>
            <person name="Zhang X."/>
            <person name="Zhang Y."/>
        </authorList>
    </citation>
    <scope>NUCLEOTIDE SEQUENCE</scope>
    <source>
        <strain evidence="6">H455</strain>
    </source>
</reference>
<dbReference type="SMART" id="SM00382">
    <property type="entry name" value="AAA"/>
    <property type="match status" value="1"/>
</dbReference>
<dbReference type="InterPro" id="IPR027417">
    <property type="entry name" value="P-loop_NTPase"/>
</dbReference>
<evidence type="ECO:0000256" key="3">
    <source>
        <dbReference type="ARBA" id="ARBA00022741"/>
    </source>
</evidence>
<evidence type="ECO:0000256" key="4">
    <source>
        <dbReference type="ARBA" id="ARBA00022840"/>
    </source>
</evidence>
<keyword evidence="4 6" id="KW-0067">ATP-binding</keyword>
<dbReference type="InterPro" id="IPR017871">
    <property type="entry name" value="ABC_transporter-like_CS"/>
</dbReference>
<evidence type="ECO:0000256" key="2">
    <source>
        <dbReference type="ARBA" id="ARBA00022448"/>
    </source>
</evidence>
<dbReference type="InterPro" id="IPR017911">
    <property type="entry name" value="MacB-like_ATP-bd"/>
</dbReference>
<dbReference type="PANTHER" id="PTHR42798:SF2">
    <property type="entry name" value="ABC TRANSPORTER ATP-BINDING PROTEIN MG467-RELATED"/>
    <property type="match status" value="1"/>
</dbReference>
<comment type="similarity">
    <text evidence="1">Belongs to the ABC transporter superfamily.</text>
</comment>
<evidence type="ECO:0000313" key="7">
    <source>
        <dbReference type="Proteomes" id="UP001059934"/>
    </source>
</evidence>
<dbReference type="SUPFAM" id="SSF52540">
    <property type="entry name" value="P-loop containing nucleoside triphosphate hydrolases"/>
    <property type="match status" value="1"/>
</dbReference>
<feature type="domain" description="ABC transporter" evidence="5">
    <location>
        <begin position="2"/>
        <end position="231"/>
    </location>
</feature>
<keyword evidence="2" id="KW-0813">Transport</keyword>
<keyword evidence="3" id="KW-0547">Nucleotide-binding</keyword>
<sequence>MIEVSNISKQVVTTEGTLTILDGINLSLAAGESLAIVGPSGSGKSTLLGILAGLDLPSSGSVSLNGQDITAMDEEGRAAVRAKTVGFVFQSFHLLPSLTALENVALPLELQGDTEALKTAAYYLQRVGLDHRTTHYPRQLSGGEQQRVAVARAFACRPVILFADEPTGNLDTGTGEKINDLLFDLNKEEGTTLVLVTHEHNLAERCGQRLVISAGQQVAPVINAAKVTRGSAA</sequence>
<dbReference type="PROSITE" id="PS50893">
    <property type="entry name" value="ABC_TRANSPORTER_2"/>
    <property type="match status" value="1"/>
</dbReference>
<accession>A0ABY5TQ90</accession>
<dbReference type="InterPro" id="IPR003593">
    <property type="entry name" value="AAA+_ATPase"/>
</dbReference>
<organism evidence="6 7">
    <name type="scientific">SAR92 clade bacterium H455</name>
    <dbReference type="NCBI Taxonomy" id="2974818"/>
    <lineage>
        <taxon>Bacteria</taxon>
        <taxon>Pseudomonadati</taxon>
        <taxon>Pseudomonadota</taxon>
        <taxon>Gammaproteobacteria</taxon>
        <taxon>Cellvibrionales</taxon>
        <taxon>Porticoccaceae</taxon>
        <taxon>SAR92 clade</taxon>
    </lineage>
</organism>
<dbReference type="CDD" id="cd03255">
    <property type="entry name" value="ABC_MJ0796_LolCDE_FtsE"/>
    <property type="match status" value="1"/>
</dbReference>
<evidence type="ECO:0000256" key="1">
    <source>
        <dbReference type="ARBA" id="ARBA00005417"/>
    </source>
</evidence>
<evidence type="ECO:0000259" key="5">
    <source>
        <dbReference type="PROSITE" id="PS50893"/>
    </source>
</evidence>
<proteinExistence type="inferred from homology"/>
<dbReference type="Gene3D" id="3.40.50.300">
    <property type="entry name" value="P-loop containing nucleotide triphosphate hydrolases"/>
    <property type="match status" value="1"/>
</dbReference>
<protein>
    <submittedName>
        <fullName evidence="6">ABC transporter ATP-binding protein</fullName>
    </submittedName>
</protein>
<gene>
    <name evidence="6" type="ORF">NYF23_05105</name>
</gene>
<keyword evidence="7" id="KW-1185">Reference proteome</keyword>